<feature type="domain" description="ATPase BadF/BadG/BcrA/BcrD type" evidence="1">
    <location>
        <begin position="5"/>
        <end position="287"/>
    </location>
</feature>
<dbReference type="AlphaFoldDB" id="A0A317ZHZ3"/>
<dbReference type="Proteomes" id="UP000247099">
    <property type="component" value="Unassembled WGS sequence"/>
</dbReference>
<gene>
    <name evidence="2" type="ORF">DDZ13_09765</name>
</gene>
<evidence type="ECO:0000313" key="3">
    <source>
        <dbReference type="Proteomes" id="UP000247099"/>
    </source>
</evidence>
<dbReference type="InParanoid" id="A0A317ZHZ3"/>
<comment type="caution">
    <text evidence="2">The sequence shown here is derived from an EMBL/GenBank/DDBJ whole genome shotgun (WGS) entry which is preliminary data.</text>
</comment>
<dbReference type="InterPro" id="IPR043129">
    <property type="entry name" value="ATPase_NBD"/>
</dbReference>
<accession>A0A317ZHZ3</accession>
<dbReference type="SUPFAM" id="SSF53067">
    <property type="entry name" value="Actin-like ATPase domain"/>
    <property type="match status" value="2"/>
</dbReference>
<dbReference type="OrthoDB" id="9772633at2"/>
<name>A0A317ZHZ3_9BACT</name>
<evidence type="ECO:0000313" key="2">
    <source>
        <dbReference type="EMBL" id="PXA03917.1"/>
    </source>
</evidence>
<dbReference type="Gene3D" id="3.30.420.40">
    <property type="match status" value="2"/>
</dbReference>
<dbReference type="CDD" id="cd24007">
    <property type="entry name" value="ASKHA_NBD_eukNAGK-like"/>
    <property type="match status" value="1"/>
</dbReference>
<protein>
    <recommendedName>
        <fullName evidence="1">ATPase BadF/BadG/BcrA/BcrD type domain-containing protein</fullName>
    </recommendedName>
</protein>
<sequence>METYLGIDGGGSKTRALLVDANGRPLHYSESGPSNLNVYSKASVQASLRAVIDECLQVVNTQPFATCLGLAGAGNPETGRKLEAIVDPLGLGKFRIVSDAEIALEGAFSGGPGILLIAGTGSVCLAKSANGSTHQCGGWGWLADDAGSAAWIGQRALEAAVQQNDGRLEGQRLKDEVFAHLEIKDSKDISNRLYQPLLERSQLAELAKLVLQLAENGDDDAQLIQISALKELEKLVRATARVAGIHATVALAGGLLSHNQSFRRALEGRLSDFTIQEPEFNQLEGAVAQARKIRK</sequence>
<dbReference type="Pfam" id="PF01869">
    <property type="entry name" value="BcrAD_BadFG"/>
    <property type="match status" value="1"/>
</dbReference>
<dbReference type="InterPro" id="IPR052519">
    <property type="entry name" value="Euk-type_GlcNAc_Kinase"/>
</dbReference>
<dbReference type="InterPro" id="IPR002731">
    <property type="entry name" value="ATPase_BadF"/>
</dbReference>
<organism evidence="2 3">
    <name type="scientific">Coraliomargarita sinensis</name>
    <dbReference type="NCBI Taxonomy" id="2174842"/>
    <lineage>
        <taxon>Bacteria</taxon>
        <taxon>Pseudomonadati</taxon>
        <taxon>Verrucomicrobiota</taxon>
        <taxon>Opitutia</taxon>
        <taxon>Puniceicoccales</taxon>
        <taxon>Coraliomargaritaceae</taxon>
        <taxon>Coraliomargarita</taxon>
    </lineage>
</organism>
<dbReference type="PANTHER" id="PTHR43190">
    <property type="entry name" value="N-ACETYL-D-GLUCOSAMINE KINASE"/>
    <property type="match status" value="1"/>
</dbReference>
<proteinExistence type="predicted"/>
<dbReference type="RefSeq" id="WP_110131272.1">
    <property type="nucleotide sequence ID" value="NZ_QHJQ01000006.1"/>
</dbReference>
<evidence type="ECO:0000259" key="1">
    <source>
        <dbReference type="Pfam" id="PF01869"/>
    </source>
</evidence>
<dbReference type="EMBL" id="QHJQ01000006">
    <property type="protein sequence ID" value="PXA03917.1"/>
    <property type="molecule type" value="Genomic_DNA"/>
</dbReference>
<reference evidence="2 3" key="1">
    <citation type="submission" date="2018-05" db="EMBL/GenBank/DDBJ databases">
        <title>Coraliomargarita sinensis sp. nov., isolated from a marine solar saltern.</title>
        <authorList>
            <person name="Zhou L.Y."/>
        </authorList>
    </citation>
    <scope>NUCLEOTIDE SEQUENCE [LARGE SCALE GENOMIC DNA]</scope>
    <source>
        <strain evidence="2 3">WN38</strain>
    </source>
</reference>
<keyword evidence="3" id="KW-1185">Reference proteome</keyword>
<dbReference type="PANTHER" id="PTHR43190:SF3">
    <property type="entry name" value="N-ACETYL-D-GLUCOSAMINE KINASE"/>
    <property type="match status" value="1"/>
</dbReference>